<dbReference type="AlphaFoldDB" id="F2BCT7"/>
<organism evidence="2 3">
    <name type="scientific">Neisseria bacilliformis ATCC BAA-1200</name>
    <dbReference type="NCBI Taxonomy" id="888742"/>
    <lineage>
        <taxon>Bacteria</taxon>
        <taxon>Pseudomonadati</taxon>
        <taxon>Pseudomonadota</taxon>
        <taxon>Betaproteobacteria</taxon>
        <taxon>Neisseriales</taxon>
        <taxon>Neisseriaceae</taxon>
        <taxon>Neisseria</taxon>
    </lineage>
</organism>
<dbReference type="STRING" id="267212.GCA_001063965_01620"/>
<gene>
    <name evidence="2" type="ORF">HMPREF9123_1542</name>
</gene>
<proteinExistence type="predicted"/>
<evidence type="ECO:0000256" key="1">
    <source>
        <dbReference type="SAM" id="Phobius"/>
    </source>
</evidence>
<comment type="caution">
    <text evidence="2">The sequence shown here is derived from an EMBL/GenBank/DDBJ whole genome shotgun (WGS) entry which is preliminary data.</text>
</comment>
<protein>
    <submittedName>
        <fullName evidence="2">Uncharacterized protein</fullName>
    </submittedName>
</protein>
<sequence length="192" mass="21393">MNEIILRNPPTAGSVATDLLESVIVILMIWRVGPNRLIFLLALCAAAALLLYRIRRYDYSIVITPTCVRRQRRYGKAEVIPLSDYEGVGVDAIQQTGYRPGHLVQTALIPRDKFAPTQIVFETPCRFTRPPLRHEASEQLAQQIAALTGLKNHGILGMLTGSGDWYYLAHRRPGAPDLFGLHHDEAPPQSGK</sequence>
<feature type="transmembrane region" description="Helical" evidence="1">
    <location>
        <begin position="12"/>
        <end position="30"/>
    </location>
</feature>
<name>F2BCT7_9NEIS</name>
<reference evidence="2 3" key="1">
    <citation type="submission" date="2011-02" db="EMBL/GenBank/DDBJ databases">
        <authorList>
            <person name="Muzny D."/>
            <person name="Qin X."/>
            <person name="Deng J."/>
            <person name="Jiang H."/>
            <person name="Liu Y."/>
            <person name="Qu J."/>
            <person name="Song X.-Z."/>
            <person name="Zhang L."/>
            <person name="Thornton R."/>
            <person name="Coyle M."/>
            <person name="Francisco L."/>
            <person name="Jackson L."/>
            <person name="Javaid M."/>
            <person name="Korchina V."/>
            <person name="Kovar C."/>
            <person name="Mata R."/>
            <person name="Mathew T."/>
            <person name="Ngo R."/>
            <person name="Nguyen L."/>
            <person name="Nguyen N."/>
            <person name="Okwuonu G."/>
            <person name="Ongeri F."/>
            <person name="Pham C."/>
            <person name="Simmons D."/>
            <person name="Wilczek-Boney K."/>
            <person name="Hale W."/>
            <person name="Jakkamsetti A."/>
            <person name="Pham P."/>
            <person name="Ruth R."/>
            <person name="San Lucas F."/>
            <person name="Warren J."/>
            <person name="Zhang J."/>
            <person name="Zhao Z."/>
            <person name="Zhou C."/>
            <person name="Zhu D."/>
            <person name="Lee S."/>
            <person name="Bess C."/>
            <person name="Blankenburg K."/>
            <person name="Forbes L."/>
            <person name="Fu Q."/>
            <person name="Gubbala S."/>
            <person name="Hirani K."/>
            <person name="Jayaseelan J.C."/>
            <person name="Lara F."/>
            <person name="Munidasa M."/>
            <person name="Palculict T."/>
            <person name="Patil S."/>
            <person name="Pu L.-L."/>
            <person name="Saada N."/>
            <person name="Tang L."/>
            <person name="Weissenberger G."/>
            <person name="Zhu Y."/>
            <person name="Hemphill L."/>
            <person name="Shang Y."/>
            <person name="Youmans B."/>
            <person name="Ayvaz T."/>
            <person name="Ross M."/>
            <person name="Santibanez J."/>
            <person name="Aqrawi P."/>
            <person name="Gross S."/>
            <person name="Joshi V."/>
            <person name="Fowler G."/>
            <person name="Nazareth L."/>
            <person name="Reid J."/>
            <person name="Worley K."/>
            <person name="Petrosino J."/>
            <person name="Highlander S."/>
            <person name="Gibbs R."/>
        </authorList>
    </citation>
    <scope>NUCLEOTIDE SEQUENCE [LARGE SCALE GENOMIC DNA]</scope>
    <source>
        <strain evidence="2 3">ATCC BAA-1200</strain>
    </source>
</reference>
<dbReference type="RefSeq" id="WP_007342550.1">
    <property type="nucleotide sequence ID" value="NZ_GL878494.1"/>
</dbReference>
<feature type="transmembrane region" description="Helical" evidence="1">
    <location>
        <begin position="36"/>
        <end position="54"/>
    </location>
</feature>
<dbReference type="HOGENOM" id="CLU_1452997_0_0_4"/>
<keyword evidence="1" id="KW-0812">Transmembrane</keyword>
<evidence type="ECO:0000313" key="2">
    <source>
        <dbReference type="EMBL" id="EGF10661.1"/>
    </source>
</evidence>
<evidence type="ECO:0000313" key="3">
    <source>
        <dbReference type="Proteomes" id="UP000004105"/>
    </source>
</evidence>
<keyword evidence="1" id="KW-1133">Transmembrane helix</keyword>
<dbReference type="EMBL" id="AFAY01000031">
    <property type="protein sequence ID" value="EGF10661.1"/>
    <property type="molecule type" value="Genomic_DNA"/>
</dbReference>
<keyword evidence="3" id="KW-1185">Reference proteome</keyword>
<accession>F2BCT7</accession>
<keyword evidence="1" id="KW-0472">Membrane</keyword>
<dbReference type="Proteomes" id="UP000004105">
    <property type="component" value="Unassembled WGS sequence"/>
</dbReference>